<evidence type="ECO:0000256" key="2">
    <source>
        <dbReference type="ARBA" id="ARBA00023242"/>
    </source>
</evidence>
<dbReference type="Pfam" id="PF00505">
    <property type="entry name" value="HMG_box"/>
    <property type="match status" value="1"/>
</dbReference>
<dbReference type="PROSITE" id="PS50118">
    <property type="entry name" value="HMG_BOX_2"/>
    <property type="match status" value="1"/>
</dbReference>
<dbReference type="InterPro" id="IPR009071">
    <property type="entry name" value="HMG_box_dom"/>
</dbReference>
<dbReference type="CDD" id="cd01389">
    <property type="entry name" value="HMG-box_ROX1-like"/>
    <property type="match status" value="1"/>
</dbReference>
<evidence type="ECO:0000256" key="4">
    <source>
        <dbReference type="SAM" id="MobiDB-lite"/>
    </source>
</evidence>
<keyword evidence="2 3" id="KW-0539">Nucleus</keyword>
<organism evidence="6 7">
    <name type="scientific">Zasmidium cellare</name>
    <name type="common">Wine cellar mold</name>
    <name type="synonym">Racodium cellare</name>
    <dbReference type="NCBI Taxonomy" id="395010"/>
    <lineage>
        <taxon>Eukaryota</taxon>
        <taxon>Fungi</taxon>
        <taxon>Dikarya</taxon>
        <taxon>Ascomycota</taxon>
        <taxon>Pezizomycotina</taxon>
        <taxon>Dothideomycetes</taxon>
        <taxon>Dothideomycetidae</taxon>
        <taxon>Mycosphaerellales</taxon>
        <taxon>Mycosphaerellaceae</taxon>
        <taxon>Zasmidium</taxon>
    </lineage>
</organism>
<feature type="region of interest" description="Disordered" evidence="4">
    <location>
        <begin position="334"/>
        <end position="444"/>
    </location>
</feature>
<evidence type="ECO:0000313" key="6">
    <source>
        <dbReference type="EMBL" id="KAK4504783.1"/>
    </source>
</evidence>
<dbReference type="Proteomes" id="UP001305779">
    <property type="component" value="Unassembled WGS sequence"/>
</dbReference>
<dbReference type="PANTHER" id="PTHR45789">
    <property type="entry name" value="FI18025P1"/>
    <property type="match status" value="1"/>
</dbReference>
<proteinExistence type="predicted"/>
<dbReference type="SMART" id="SM00398">
    <property type="entry name" value="HMG"/>
    <property type="match status" value="1"/>
</dbReference>
<dbReference type="Gene3D" id="1.10.30.10">
    <property type="entry name" value="High mobility group box domain"/>
    <property type="match status" value="1"/>
</dbReference>
<evidence type="ECO:0000313" key="7">
    <source>
        <dbReference type="Proteomes" id="UP001305779"/>
    </source>
</evidence>
<evidence type="ECO:0000259" key="5">
    <source>
        <dbReference type="PROSITE" id="PS50118"/>
    </source>
</evidence>
<dbReference type="SUPFAM" id="SSF47095">
    <property type="entry name" value="HMG-box"/>
    <property type="match status" value="1"/>
</dbReference>
<feature type="compositionally biased region" description="Polar residues" evidence="4">
    <location>
        <begin position="174"/>
        <end position="200"/>
    </location>
</feature>
<accession>A0ABR0EUE6</accession>
<feature type="region of interest" description="Disordered" evidence="4">
    <location>
        <begin position="25"/>
        <end position="44"/>
    </location>
</feature>
<gene>
    <name evidence="6" type="ORF">PRZ48_002745</name>
</gene>
<feature type="compositionally biased region" description="Polar residues" evidence="4">
    <location>
        <begin position="25"/>
        <end position="39"/>
    </location>
</feature>
<evidence type="ECO:0000256" key="3">
    <source>
        <dbReference type="PROSITE-ProRule" id="PRU00267"/>
    </source>
</evidence>
<name>A0ABR0EUE6_ZASCE</name>
<evidence type="ECO:0000256" key="1">
    <source>
        <dbReference type="ARBA" id="ARBA00023125"/>
    </source>
</evidence>
<dbReference type="PANTHER" id="PTHR45789:SF2">
    <property type="entry name" value="FI18025P1"/>
    <property type="match status" value="1"/>
</dbReference>
<feature type="compositionally biased region" description="Low complexity" evidence="4">
    <location>
        <begin position="552"/>
        <end position="561"/>
    </location>
</feature>
<dbReference type="InterPro" id="IPR051356">
    <property type="entry name" value="SOX/SOX-like_TF"/>
</dbReference>
<feature type="domain" description="HMG box" evidence="5">
    <location>
        <begin position="231"/>
        <end position="299"/>
    </location>
</feature>
<keyword evidence="7" id="KW-1185">Reference proteome</keyword>
<dbReference type="InterPro" id="IPR036910">
    <property type="entry name" value="HMG_box_dom_sf"/>
</dbReference>
<dbReference type="EMBL" id="JAXOVC010000002">
    <property type="protein sequence ID" value="KAK4504783.1"/>
    <property type="molecule type" value="Genomic_DNA"/>
</dbReference>
<protein>
    <recommendedName>
        <fullName evidence="5">HMG box domain-containing protein</fullName>
    </recommendedName>
</protein>
<sequence length="572" mass="61749">MDPNPNDIGMDPKDIERLKDFTLTSDSDAGYTTSETTGFNPYEQFDASGFEPAEALFEPTPDVPAQNYHPVFGWWNPAGPYAPGAHYSLALGWHFPIAPARYPTGPASAVGAGVPSGYSTPQGPALPASGPQQTFMPQAPPMIPQGTRHAPSIGVPQPPTEGSGGYPQPPPSNPTAQRTQPSRSSTPRPQAGPSNPTRAPSTRAGRRGIGPNNKKLSLDRACVCKPRQKKVPRPVNAFLLYRKQTRMQIQRDIGTTHNDAISKECSARWAALGKPGQAPYFEQAKKIKQQHELENPGYHYTPNQRAMQDFGDETCTCGAYKANIKYRAKRDAMARNSPTADSPDSFDQALNDELFGGNDSDTTPTVPSRRKSTKGKRKRATSAMDIDTPTPKRQTRSAAKGKSYAEASDTETEAITVARPASRKTSSRSKAPAPIHTTSGPSYTTPASMYTASGPAYTYPNPNLGTVYVSPGPGFTKPAANYTMPTTDPFMGQPQTTAPIFGDQDTSFDFNFAAGNPMTLEDVGEFNFADFMDYPDPEPGSRRTSSRKSSGKKNSTGSKGSPTRRSPRLQSR</sequence>
<feature type="region of interest" description="Disordered" evidence="4">
    <location>
        <begin position="529"/>
        <end position="572"/>
    </location>
</feature>
<comment type="caution">
    <text evidence="6">The sequence shown here is derived from an EMBL/GenBank/DDBJ whole genome shotgun (WGS) entry which is preliminary data.</text>
</comment>
<feature type="region of interest" description="Disordered" evidence="4">
    <location>
        <begin position="113"/>
        <end position="214"/>
    </location>
</feature>
<keyword evidence="1 3" id="KW-0238">DNA-binding</keyword>
<feature type="DNA-binding region" description="HMG box" evidence="3">
    <location>
        <begin position="231"/>
        <end position="299"/>
    </location>
</feature>
<reference evidence="6 7" key="1">
    <citation type="journal article" date="2023" name="G3 (Bethesda)">
        <title>A chromosome-level genome assembly of Zasmidium syzygii isolated from banana leaves.</title>
        <authorList>
            <person name="van Westerhoven A.C."/>
            <person name="Mehrabi R."/>
            <person name="Talebi R."/>
            <person name="Steentjes M.B.F."/>
            <person name="Corcolon B."/>
            <person name="Chong P.A."/>
            <person name="Kema G.H.J."/>
            <person name="Seidl M.F."/>
        </authorList>
    </citation>
    <scope>NUCLEOTIDE SEQUENCE [LARGE SCALE GENOMIC DNA]</scope>
    <source>
        <strain evidence="6 7">P124</strain>
    </source>
</reference>
<feature type="compositionally biased region" description="Basic residues" evidence="4">
    <location>
        <begin position="368"/>
        <end position="380"/>
    </location>
</feature>